<evidence type="ECO:0000256" key="4">
    <source>
        <dbReference type="ARBA" id="ARBA00023163"/>
    </source>
</evidence>
<reference evidence="7" key="1">
    <citation type="journal article" date="2020" name="Stud. Mycol.">
        <title>101 Dothideomycetes genomes: a test case for predicting lifestyles and emergence of pathogens.</title>
        <authorList>
            <person name="Haridas S."/>
            <person name="Albert R."/>
            <person name="Binder M."/>
            <person name="Bloem J."/>
            <person name="Labutti K."/>
            <person name="Salamov A."/>
            <person name="Andreopoulos B."/>
            <person name="Baker S."/>
            <person name="Barry K."/>
            <person name="Bills G."/>
            <person name="Bluhm B."/>
            <person name="Cannon C."/>
            <person name="Castanera R."/>
            <person name="Culley D."/>
            <person name="Daum C."/>
            <person name="Ezra D."/>
            <person name="Gonzalez J."/>
            <person name="Henrissat B."/>
            <person name="Kuo A."/>
            <person name="Liang C."/>
            <person name="Lipzen A."/>
            <person name="Lutzoni F."/>
            <person name="Magnuson J."/>
            <person name="Mondo S."/>
            <person name="Nolan M."/>
            <person name="Ohm R."/>
            <person name="Pangilinan J."/>
            <person name="Park H.-J."/>
            <person name="Ramirez L."/>
            <person name="Alfaro M."/>
            <person name="Sun H."/>
            <person name="Tritt A."/>
            <person name="Yoshinaga Y."/>
            <person name="Zwiers L.-H."/>
            <person name="Turgeon B."/>
            <person name="Goodwin S."/>
            <person name="Spatafora J."/>
            <person name="Crous P."/>
            <person name="Grigoriev I."/>
        </authorList>
    </citation>
    <scope>NUCLEOTIDE SEQUENCE</scope>
    <source>
        <strain evidence="7">Tuck. ex Michener</strain>
    </source>
</reference>
<accession>A0A6A6HBR9</accession>
<dbReference type="EMBL" id="ML991790">
    <property type="protein sequence ID" value="KAF2235545.1"/>
    <property type="molecule type" value="Genomic_DNA"/>
</dbReference>
<dbReference type="InterPro" id="IPR001138">
    <property type="entry name" value="Zn2Cys6_DnaBD"/>
</dbReference>
<proteinExistence type="predicted"/>
<keyword evidence="2" id="KW-0862">Zinc</keyword>
<dbReference type="SUPFAM" id="SSF57701">
    <property type="entry name" value="Zn2/Cys6 DNA-binding domain"/>
    <property type="match status" value="1"/>
</dbReference>
<dbReference type="Proteomes" id="UP000800092">
    <property type="component" value="Unassembled WGS sequence"/>
</dbReference>
<dbReference type="GO" id="GO:0000981">
    <property type="term" value="F:DNA-binding transcription factor activity, RNA polymerase II-specific"/>
    <property type="evidence" value="ECO:0007669"/>
    <property type="project" value="InterPro"/>
</dbReference>
<evidence type="ECO:0000256" key="3">
    <source>
        <dbReference type="ARBA" id="ARBA00023015"/>
    </source>
</evidence>
<dbReference type="CDD" id="cd00067">
    <property type="entry name" value="GAL4"/>
    <property type="match status" value="1"/>
</dbReference>
<evidence type="ECO:0000259" key="6">
    <source>
        <dbReference type="PROSITE" id="PS50048"/>
    </source>
</evidence>
<dbReference type="GO" id="GO:0008270">
    <property type="term" value="F:zinc ion binding"/>
    <property type="evidence" value="ECO:0007669"/>
    <property type="project" value="InterPro"/>
</dbReference>
<sequence length="410" mass="45558">MASARKPPPRRKSCTECIKSKRRCDQGLPSCTRCRKLKLECNYVASTRILSPNETLLPSTSDSLGTSLAQVSSPLAPQGESLVNSIDPSLINSNDLTACHLLSELDGNFSINLDDHNLPAPTLADHPMVRHVNQEIIFGDVSTIIASRFKYGIDQLNSGPKEMVLKTQTAWSHPLLYEGEMPPSLQDAHAACALYIAKHEANAHVVLRHVRTRLEGLLASPAPVGPCELLAKAHALVLYCIMLFFDGGVLERARAEAALEQLESSAIALYPLVGIIDPIPETLSYYPTASTTSIWKTWIFRESVRRTFLTCYFFISMCHVMREQFHYCSSRTAFSSIWTASAHLWSARNLLEFTTVWNERNHYVVHGLDLTEIIGNAHADDVDEFGRMLLVAHMGADDARGWFHTRGGVL</sequence>
<keyword evidence="1" id="KW-0479">Metal-binding</keyword>
<dbReference type="Gene3D" id="4.10.240.10">
    <property type="entry name" value="Zn(2)-C6 fungal-type DNA-binding domain"/>
    <property type="match status" value="1"/>
</dbReference>
<evidence type="ECO:0000256" key="1">
    <source>
        <dbReference type="ARBA" id="ARBA00022723"/>
    </source>
</evidence>
<dbReference type="Pfam" id="PF00172">
    <property type="entry name" value="Zn_clus"/>
    <property type="match status" value="1"/>
</dbReference>
<evidence type="ECO:0000313" key="7">
    <source>
        <dbReference type="EMBL" id="KAF2235545.1"/>
    </source>
</evidence>
<gene>
    <name evidence="7" type="ORF">EV356DRAFT_483337</name>
</gene>
<dbReference type="AlphaFoldDB" id="A0A6A6HBR9"/>
<protein>
    <recommendedName>
        <fullName evidence="6">Zn(2)-C6 fungal-type domain-containing protein</fullName>
    </recommendedName>
</protein>
<dbReference type="PROSITE" id="PS50048">
    <property type="entry name" value="ZN2_CY6_FUNGAL_2"/>
    <property type="match status" value="1"/>
</dbReference>
<organism evidence="7 8">
    <name type="scientific">Viridothelium virens</name>
    <name type="common">Speckled blister lichen</name>
    <name type="synonym">Trypethelium virens</name>
    <dbReference type="NCBI Taxonomy" id="1048519"/>
    <lineage>
        <taxon>Eukaryota</taxon>
        <taxon>Fungi</taxon>
        <taxon>Dikarya</taxon>
        <taxon>Ascomycota</taxon>
        <taxon>Pezizomycotina</taxon>
        <taxon>Dothideomycetes</taxon>
        <taxon>Dothideomycetes incertae sedis</taxon>
        <taxon>Trypetheliales</taxon>
        <taxon>Trypetheliaceae</taxon>
        <taxon>Viridothelium</taxon>
    </lineage>
</organism>
<dbReference type="PRINTS" id="PR00755">
    <property type="entry name" value="AFLATOXINBRP"/>
</dbReference>
<dbReference type="PANTHER" id="PTHR47660">
    <property type="entry name" value="TRANSCRIPTION FACTOR WITH C2H2 AND ZN(2)-CYS(6) DNA BINDING DOMAIN (EUROFUNG)-RELATED-RELATED"/>
    <property type="match status" value="1"/>
</dbReference>
<dbReference type="OrthoDB" id="5355161at2759"/>
<feature type="domain" description="Zn(2)-C6 fungal-type" evidence="6">
    <location>
        <begin position="13"/>
        <end position="43"/>
    </location>
</feature>
<dbReference type="InterPro" id="IPR036864">
    <property type="entry name" value="Zn2-C6_fun-type_DNA-bd_sf"/>
</dbReference>
<keyword evidence="4" id="KW-0804">Transcription</keyword>
<keyword evidence="3" id="KW-0805">Transcription regulation</keyword>
<evidence type="ECO:0000256" key="2">
    <source>
        <dbReference type="ARBA" id="ARBA00022833"/>
    </source>
</evidence>
<evidence type="ECO:0000313" key="8">
    <source>
        <dbReference type="Proteomes" id="UP000800092"/>
    </source>
</evidence>
<dbReference type="SMART" id="SM00066">
    <property type="entry name" value="GAL4"/>
    <property type="match status" value="1"/>
</dbReference>
<name>A0A6A6HBR9_VIRVR</name>
<keyword evidence="5" id="KW-0539">Nucleus</keyword>
<dbReference type="PANTHER" id="PTHR47660:SF3">
    <property type="entry name" value="FINGER DOMAIN PROTEIN, PUTATIVE (AFU_ORTHOLOGUE AFUA_4G03310)-RELATED"/>
    <property type="match status" value="1"/>
</dbReference>
<keyword evidence="8" id="KW-1185">Reference proteome</keyword>
<evidence type="ECO:0000256" key="5">
    <source>
        <dbReference type="ARBA" id="ARBA00023242"/>
    </source>
</evidence>